<keyword evidence="4" id="KW-1185">Reference proteome</keyword>
<dbReference type="AlphaFoldDB" id="A0A2K8NA08"/>
<protein>
    <submittedName>
        <fullName evidence="3">Extradiol ring-cleavage dioxygenase</fullName>
    </submittedName>
</protein>
<dbReference type="Pfam" id="PF02900">
    <property type="entry name" value="LigB"/>
    <property type="match status" value="1"/>
</dbReference>
<dbReference type="KEGG" id="kyr:CVV65_11360"/>
<dbReference type="Gene3D" id="3.40.830.10">
    <property type="entry name" value="LigB-like"/>
    <property type="match status" value="1"/>
</dbReference>
<keyword evidence="3" id="KW-0223">Dioxygenase</keyword>
<feature type="domain" description="Extradiol ring-cleavage dioxygenase class III enzyme subunit B" evidence="2">
    <location>
        <begin position="6"/>
        <end position="254"/>
    </location>
</feature>
<evidence type="ECO:0000313" key="4">
    <source>
        <dbReference type="Proteomes" id="UP000231932"/>
    </source>
</evidence>
<dbReference type="EMBL" id="CP024955">
    <property type="protein sequence ID" value="ATY85450.1"/>
    <property type="molecule type" value="Genomic_DNA"/>
</dbReference>
<proteinExistence type="predicted"/>
<keyword evidence="1" id="KW-0560">Oxidoreductase</keyword>
<sequence length="269" mass="29738">MSMDLAILSTHTPRMCHRDRVPPFQEPLVHALDQASGQLSDAEIDVLVTISCHWMSTFDHYVDATPVHEGLLTAEECPDLISQVPYRYRGDRDLGIALAEAGRAAGIPVISFEDPAYVLDYGTVVPLRYLDPREELAVVPLSVCWSADLDESYQWGQVIGQTLKKSGRRAAFVASGALSHNLVRGPERWPTTMEMALDQKFIELLQDQKLEEVRQMLPSFAQAAKVESGGRHVAVLLGVLSEIAAYHAEYLGYAQSSGSGNPIMVFSRR</sequence>
<name>A0A2K8NA08_9BACL</name>
<dbReference type="InterPro" id="IPR004183">
    <property type="entry name" value="Xdiol_dOase_suB"/>
</dbReference>
<dbReference type="OrthoDB" id="1676816at2"/>
<dbReference type="PANTHER" id="PTHR30096">
    <property type="entry name" value="4,5-DOPA DIOXYGENASE EXTRADIOL-LIKE PROTEIN"/>
    <property type="match status" value="1"/>
</dbReference>
<reference evidence="4" key="1">
    <citation type="submission" date="2017-11" db="EMBL/GenBank/DDBJ databases">
        <title>Complete Genome Sequence of Kyrpidia sp. Strain EA-1, a thermophilic, hydrogen-oxidizing Bacterium, isolated from the Azores.</title>
        <authorList>
            <person name="Reiner J.E."/>
            <person name="Lapp C.J."/>
            <person name="Bunk B."/>
            <person name="Gescher J."/>
        </authorList>
    </citation>
    <scope>NUCLEOTIDE SEQUENCE [LARGE SCALE GENOMIC DNA]</scope>
    <source>
        <strain evidence="4">EA-1</strain>
    </source>
</reference>
<dbReference type="RefSeq" id="WP_100668229.1">
    <property type="nucleotide sequence ID" value="NZ_CP024955.1"/>
</dbReference>
<dbReference type="GO" id="GO:0008198">
    <property type="term" value="F:ferrous iron binding"/>
    <property type="evidence" value="ECO:0007669"/>
    <property type="project" value="InterPro"/>
</dbReference>
<dbReference type="PANTHER" id="PTHR30096:SF9">
    <property type="entry name" value="4-HYDROXYPHENYLACETATE CATABOLISM PROTEIN"/>
    <property type="match status" value="1"/>
</dbReference>
<evidence type="ECO:0000313" key="3">
    <source>
        <dbReference type="EMBL" id="ATY85450.1"/>
    </source>
</evidence>
<dbReference type="Proteomes" id="UP000231932">
    <property type="component" value="Chromosome"/>
</dbReference>
<dbReference type="SUPFAM" id="SSF53213">
    <property type="entry name" value="LigB-like"/>
    <property type="match status" value="1"/>
</dbReference>
<evidence type="ECO:0000259" key="2">
    <source>
        <dbReference type="Pfam" id="PF02900"/>
    </source>
</evidence>
<organism evidence="3 4">
    <name type="scientific">Kyrpidia spormannii</name>
    <dbReference type="NCBI Taxonomy" id="2055160"/>
    <lineage>
        <taxon>Bacteria</taxon>
        <taxon>Bacillati</taxon>
        <taxon>Bacillota</taxon>
        <taxon>Bacilli</taxon>
        <taxon>Bacillales</taxon>
        <taxon>Alicyclobacillaceae</taxon>
        <taxon>Kyrpidia</taxon>
    </lineage>
</organism>
<dbReference type="GO" id="GO:0016702">
    <property type="term" value="F:oxidoreductase activity, acting on single donors with incorporation of molecular oxygen, incorporation of two atoms of oxygen"/>
    <property type="evidence" value="ECO:0007669"/>
    <property type="project" value="UniProtKB-ARBA"/>
</dbReference>
<evidence type="ECO:0000256" key="1">
    <source>
        <dbReference type="ARBA" id="ARBA00023002"/>
    </source>
</evidence>
<gene>
    <name evidence="3" type="ORF">CVV65_11360</name>
</gene>
<accession>A0A2K8NA08</accession>